<dbReference type="InterPro" id="IPR035642">
    <property type="entry name" value="MraZ_N"/>
</dbReference>
<evidence type="ECO:0000256" key="1">
    <source>
        <dbReference type="HAMAP-Rule" id="MF_01008"/>
    </source>
</evidence>
<accession>A0A4V5MTB9</accession>
<keyword evidence="1 2" id="KW-0238">DNA-binding</keyword>
<evidence type="ECO:0000259" key="5">
    <source>
        <dbReference type="PROSITE" id="PS51740"/>
    </source>
</evidence>
<dbReference type="GO" id="GO:0005737">
    <property type="term" value="C:cytoplasm"/>
    <property type="evidence" value="ECO:0007669"/>
    <property type="project" value="UniProtKB-UniRule"/>
</dbReference>
<dbReference type="CDD" id="cd16320">
    <property type="entry name" value="MraZ_N"/>
    <property type="match status" value="1"/>
</dbReference>
<dbReference type="CDD" id="cd16321">
    <property type="entry name" value="MraZ_C"/>
    <property type="match status" value="1"/>
</dbReference>
<name>A0A4V5MTB9_9RHOB</name>
<dbReference type="HAMAP" id="MF_01008">
    <property type="entry name" value="MraZ"/>
    <property type="match status" value="1"/>
</dbReference>
<dbReference type="GO" id="GO:2000143">
    <property type="term" value="P:negative regulation of DNA-templated transcription initiation"/>
    <property type="evidence" value="ECO:0007669"/>
    <property type="project" value="TreeGrafter"/>
</dbReference>
<dbReference type="OrthoDB" id="9807753at2"/>
<evidence type="ECO:0000313" key="7">
    <source>
        <dbReference type="Proteomes" id="UP000306223"/>
    </source>
</evidence>
<reference evidence="6 7" key="1">
    <citation type="submission" date="2019-04" db="EMBL/GenBank/DDBJ databases">
        <authorList>
            <person name="Li J."/>
        </authorList>
    </citation>
    <scope>NUCLEOTIDE SEQUENCE [LARGE SCALE GENOMIC DNA]</scope>
    <source>
        <strain evidence="6 7">CCTCC AB2016182</strain>
    </source>
</reference>
<protein>
    <recommendedName>
        <fullName evidence="1">Transcriptional regulator MraZ</fullName>
    </recommendedName>
</protein>
<dbReference type="InterPro" id="IPR035644">
    <property type="entry name" value="MraZ_C"/>
</dbReference>
<proteinExistence type="inferred from homology"/>
<evidence type="ECO:0000313" key="6">
    <source>
        <dbReference type="EMBL" id="TJZ83618.1"/>
    </source>
</evidence>
<evidence type="ECO:0000256" key="2">
    <source>
        <dbReference type="PROSITE-ProRule" id="PRU01076"/>
    </source>
</evidence>
<comment type="caution">
    <text evidence="6">The sequence shown here is derived from an EMBL/GenBank/DDBJ whole genome shotgun (WGS) entry which is preliminary data.</text>
</comment>
<feature type="region of interest" description="Disordered" evidence="3">
    <location>
        <begin position="112"/>
        <end position="168"/>
    </location>
</feature>
<dbReference type="AlphaFoldDB" id="A0A4V5MTB9"/>
<keyword evidence="1" id="KW-0963">Cytoplasm</keyword>
<keyword evidence="1" id="KW-0804">Transcription</keyword>
<keyword evidence="4" id="KW-0472">Membrane</keyword>
<organism evidence="6 7">
    <name type="scientific">Paracoccus hibiscisoli</name>
    <dbReference type="NCBI Taxonomy" id="2023261"/>
    <lineage>
        <taxon>Bacteria</taxon>
        <taxon>Pseudomonadati</taxon>
        <taxon>Pseudomonadota</taxon>
        <taxon>Alphaproteobacteria</taxon>
        <taxon>Rhodobacterales</taxon>
        <taxon>Paracoccaceae</taxon>
        <taxon>Paracoccus</taxon>
    </lineage>
</organism>
<dbReference type="SMART" id="SM00966">
    <property type="entry name" value="SpoVT_AbrB"/>
    <property type="match status" value="2"/>
</dbReference>
<comment type="similarity">
    <text evidence="1">Belongs to the MraZ family.</text>
</comment>
<dbReference type="GO" id="GO:0009295">
    <property type="term" value="C:nucleoid"/>
    <property type="evidence" value="ECO:0007669"/>
    <property type="project" value="UniProtKB-SubCell"/>
</dbReference>
<dbReference type="PANTHER" id="PTHR34701">
    <property type="entry name" value="TRANSCRIPTIONAL REGULATOR MRAZ"/>
    <property type="match status" value="1"/>
</dbReference>
<dbReference type="InterPro" id="IPR003444">
    <property type="entry name" value="MraZ"/>
</dbReference>
<comment type="subcellular location">
    <subcellularLocation>
        <location evidence="1">Cytoplasm</location>
        <location evidence="1">Nucleoid</location>
    </subcellularLocation>
</comment>
<feature type="compositionally biased region" description="Gly residues" evidence="3">
    <location>
        <begin position="139"/>
        <end position="148"/>
    </location>
</feature>
<keyword evidence="7" id="KW-1185">Reference proteome</keyword>
<dbReference type="InterPro" id="IPR038619">
    <property type="entry name" value="MraZ_sf"/>
</dbReference>
<dbReference type="InterPro" id="IPR037914">
    <property type="entry name" value="SpoVT-AbrB_sf"/>
</dbReference>
<dbReference type="PANTHER" id="PTHR34701:SF1">
    <property type="entry name" value="TRANSCRIPTIONAL REGULATOR MRAZ"/>
    <property type="match status" value="1"/>
</dbReference>
<keyword evidence="4" id="KW-0812">Transmembrane</keyword>
<dbReference type="PROSITE" id="PS51740">
    <property type="entry name" value="SPOVT_ABRB"/>
    <property type="match status" value="2"/>
</dbReference>
<feature type="transmembrane region" description="Helical" evidence="4">
    <location>
        <begin position="28"/>
        <end position="53"/>
    </location>
</feature>
<sequence>MPRVSACLAVNCGDFASGGEKTSARPAFYIWCAFPATLPALGVIAQFAVPWVIRGLSNSCAECGLRPKNAVASHEIPCHNRITKTGSEWGAKTPDKAKQSSYRQPFSNIVGPLARAAPPPGGAGRVGNQPRKGARVIGNEGGGSGSGSGPIRPFSFGRPERAGSEGGCQVARKFRGTETVKVDGKGRMSIPARLRRVFDAGDPSFAGANTGRTQLVVVYGPDWWNWIELYTIEAIEEIDEQIDRLTRGSQERRWLELLMNGQSTDLEIDREGRLVLPAKLRDKLGFGEGTETIFESRGDYIQVYHPETRPKDVEALEEFAASKGPEFDPRAFLHQASEG</sequence>
<dbReference type="InterPro" id="IPR007159">
    <property type="entry name" value="SpoVT-AbrB_dom"/>
</dbReference>
<comment type="subunit">
    <text evidence="1">Forms oligomers.</text>
</comment>
<dbReference type="SUPFAM" id="SSF89447">
    <property type="entry name" value="AbrB/MazE/MraZ-like"/>
    <property type="match status" value="1"/>
</dbReference>
<dbReference type="Proteomes" id="UP000306223">
    <property type="component" value="Unassembled WGS sequence"/>
</dbReference>
<dbReference type="GO" id="GO:0003700">
    <property type="term" value="F:DNA-binding transcription factor activity"/>
    <property type="evidence" value="ECO:0007669"/>
    <property type="project" value="UniProtKB-UniRule"/>
</dbReference>
<keyword evidence="1" id="KW-0805">Transcription regulation</keyword>
<feature type="domain" description="SpoVT-AbrB" evidence="5">
    <location>
        <begin position="263"/>
        <end position="308"/>
    </location>
</feature>
<dbReference type="EMBL" id="SUNH01000016">
    <property type="protein sequence ID" value="TJZ83618.1"/>
    <property type="molecule type" value="Genomic_DNA"/>
</dbReference>
<dbReference type="Gene3D" id="3.40.1550.20">
    <property type="entry name" value="Transcriptional regulator MraZ domain"/>
    <property type="match status" value="1"/>
</dbReference>
<evidence type="ECO:0000256" key="3">
    <source>
        <dbReference type="SAM" id="MobiDB-lite"/>
    </source>
</evidence>
<keyword evidence="4" id="KW-1133">Transmembrane helix</keyword>
<evidence type="ECO:0000256" key="4">
    <source>
        <dbReference type="SAM" id="Phobius"/>
    </source>
</evidence>
<feature type="domain" description="SpoVT-AbrB" evidence="5">
    <location>
        <begin position="177"/>
        <end position="234"/>
    </location>
</feature>
<gene>
    <name evidence="1" type="primary">mraZ</name>
    <name evidence="6" type="ORF">FA740_12505</name>
</gene>
<dbReference type="GO" id="GO:0000976">
    <property type="term" value="F:transcription cis-regulatory region binding"/>
    <property type="evidence" value="ECO:0007669"/>
    <property type="project" value="TreeGrafter"/>
</dbReference>